<protein>
    <submittedName>
        <fullName evidence="1">Uncharacterized protein</fullName>
    </submittedName>
</protein>
<dbReference type="AlphaFoldDB" id="A0A0A7UW51"/>
<gene>
    <name evidence="1" type="ORF">OY14_03380</name>
</gene>
<dbReference type="STRING" id="1245910.OY14_03380"/>
<proteinExistence type="predicted"/>
<organism evidence="1 2">
    <name type="scientific">Borreliella chilensis</name>
    <dbReference type="NCBI Taxonomy" id="1245910"/>
    <lineage>
        <taxon>Bacteria</taxon>
        <taxon>Pseudomonadati</taxon>
        <taxon>Spirochaetota</taxon>
        <taxon>Spirochaetia</taxon>
        <taxon>Spirochaetales</taxon>
        <taxon>Borreliaceae</taxon>
        <taxon>Borreliella</taxon>
    </lineage>
</organism>
<keyword evidence="2" id="KW-1185">Reference proteome</keyword>
<sequence>MNVKPYFPYLYHYLFSHESIKSLSAIEKEIEMLNYLKENKKTIATFIKNDFESELKDLIQYIKDKIDAMITPFVLSGIEAIDFNIVKPLFTKELTKNDLNLVFNFVKVNSSLRKEFFYNFNTISNGYITFYINKLFEGKNSYTIYLIQKENKALYSSEIIKNYIKILLLLKVIVIKYCFEKGIELNTKNIESTSKAISTDTDFLDKRTAKIIIESFFKYEILQTMSPISTLIAIFSARARIPKYKNNPIKGFVGYDESWFSIKQAGSKEYDSRIIKELLEIAKGNKW</sequence>
<evidence type="ECO:0000313" key="2">
    <source>
        <dbReference type="Proteomes" id="UP000030940"/>
    </source>
</evidence>
<evidence type="ECO:0000313" key="1">
    <source>
        <dbReference type="EMBL" id="AJA90464.1"/>
    </source>
</evidence>
<dbReference type="KEGG" id="bchi:OY14_03380"/>
<name>A0A0A7UW51_9SPIR</name>
<reference evidence="1 2" key="1">
    <citation type="journal article" date="2015" name="Genome Announc.">
        <title>Genome Sequence of Borrelia chilensis VA1, a South American Member of the Lyme Borreliosis Group.</title>
        <authorList>
            <person name="Huang W."/>
            <person name="Ojaimi C."/>
            <person name="Fallon J.T."/>
            <person name="Travisany D."/>
            <person name="Maass A."/>
            <person name="Ivanova L."/>
            <person name="Tomova A."/>
            <person name="Gonzalez-Acuna D."/>
            <person name="Godfrey H.P."/>
            <person name="Cabello F.C."/>
        </authorList>
    </citation>
    <scope>NUCLEOTIDE SEQUENCE [LARGE SCALE GENOMIC DNA]</scope>
    <source>
        <strain evidence="1 2">VA1</strain>
    </source>
</reference>
<dbReference type="HOGENOM" id="CLU_968633_0_0_12"/>
<accession>A0A0A7UW51</accession>
<dbReference type="EMBL" id="CP009910">
    <property type="protein sequence ID" value="AJA90464.1"/>
    <property type="molecule type" value="Genomic_DNA"/>
</dbReference>
<dbReference type="Proteomes" id="UP000030940">
    <property type="component" value="Chromosome"/>
</dbReference>